<dbReference type="InterPro" id="IPR000999">
    <property type="entry name" value="RNase_III_dom"/>
</dbReference>
<feature type="domain" description="RNase III" evidence="17">
    <location>
        <begin position="1441"/>
        <end position="1600"/>
    </location>
</feature>
<evidence type="ECO:0000259" key="19">
    <source>
        <dbReference type="PROSITE" id="PS51192"/>
    </source>
</evidence>
<feature type="domain" description="Helicase ATP-binding" evidence="19">
    <location>
        <begin position="19"/>
        <end position="198"/>
    </location>
</feature>
<evidence type="ECO:0000256" key="6">
    <source>
        <dbReference type="ARBA" id="ARBA00022741"/>
    </source>
</evidence>
<dbReference type="InterPro" id="IPR005034">
    <property type="entry name" value="Dicer_dimerisation"/>
</dbReference>
<dbReference type="GO" id="GO:0005524">
    <property type="term" value="F:ATP binding"/>
    <property type="evidence" value="ECO:0007669"/>
    <property type="project" value="UniProtKB-KW"/>
</dbReference>
<keyword evidence="5" id="KW-0677">Repeat</keyword>
<evidence type="ECO:0000256" key="8">
    <source>
        <dbReference type="ARBA" id="ARBA00022801"/>
    </source>
</evidence>
<dbReference type="Gene3D" id="1.10.1520.10">
    <property type="entry name" value="Ribonuclease III domain"/>
    <property type="match status" value="2"/>
</dbReference>
<dbReference type="Pfam" id="PF20931">
    <property type="entry name" value="Dicer_platform"/>
    <property type="match status" value="1"/>
</dbReference>
<dbReference type="Pfam" id="PF00271">
    <property type="entry name" value="Helicase_C"/>
    <property type="match status" value="1"/>
</dbReference>
<dbReference type="GO" id="GO:0003677">
    <property type="term" value="F:DNA binding"/>
    <property type="evidence" value="ECO:0007669"/>
    <property type="project" value="InterPro"/>
</dbReference>
<dbReference type="SUPFAM" id="SSF69065">
    <property type="entry name" value="RNase III domain-like"/>
    <property type="match status" value="2"/>
</dbReference>
<dbReference type="SMART" id="SM00487">
    <property type="entry name" value="DEXDc"/>
    <property type="match status" value="1"/>
</dbReference>
<feature type="domain" description="RNase III" evidence="17">
    <location>
        <begin position="1188"/>
        <end position="1391"/>
    </location>
</feature>
<dbReference type="InterPro" id="IPR036085">
    <property type="entry name" value="PAZ_dom_sf"/>
</dbReference>
<dbReference type="CDD" id="cd18034">
    <property type="entry name" value="DEXHc_dicer"/>
    <property type="match status" value="1"/>
</dbReference>
<keyword evidence="4" id="KW-0479">Metal-binding</keyword>
<dbReference type="SUPFAM" id="SSF101690">
    <property type="entry name" value="PAZ domain"/>
    <property type="match status" value="1"/>
</dbReference>
<dbReference type="PANTHER" id="PTHR14950">
    <property type="entry name" value="DICER-RELATED"/>
    <property type="match status" value="1"/>
</dbReference>
<evidence type="ECO:0000256" key="3">
    <source>
        <dbReference type="ARBA" id="ARBA00022722"/>
    </source>
</evidence>
<dbReference type="Gene3D" id="3.30.160.380">
    <property type="entry name" value="Dicer dimerisation domain"/>
    <property type="match status" value="1"/>
</dbReference>
<evidence type="ECO:0000256" key="15">
    <source>
        <dbReference type="ARBA" id="ARBA00035116"/>
    </source>
</evidence>
<evidence type="ECO:0000259" key="18">
    <source>
        <dbReference type="PROSITE" id="PS50821"/>
    </source>
</evidence>
<dbReference type="GO" id="GO:0004525">
    <property type="term" value="F:ribonuclease III activity"/>
    <property type="evidence" value="ECO:0007669"/>
    <property type="project" value="InterPro"/>
</dbReference>
<evidence type="ECO:0000256" key="7">
    <source>
        <dbReference type="ARBA" id="ARBA00022759"/>
    </source>
</evidence>
<keyword evidence="12 16" id="KW-0694">RNA-binding</keyword>
<dbReference type="PROSITE" id="PS51192">
    <property type="entry name" value="HELICASE_ATP_BIND_1"/>
    <property type="match status" value="1"/>
</dbReference>
<dbReference type="Gene3D" id="3.30.160.20">
    <property type="match status" value="1"/>
</dbReference>
<evidence type="ECO:0000256" key="9">
    <source>
        <dbReference type="ARBA" id="ARBA00022806"/>
    </source>
</evidence>
<gene>
    <name evidence="22" type="primary">LOC106122113</name>
</gene>
<evidence type="ECO:0000256" key="1">
    <source>
        <dbReference type="ARBA" id="ARBA00001936"/>
    </source>
</evidence>
<evidence type="ECO:0000256" key="10">
    <source>
        <dbReference type="ARBA" id="ARBA00022840"/>
    </source>
</evidence>
<comment type="cofactor">
    <cofactor evidence="2">
        <name>Mg(2+)</name>
        <dbReference type="ChEBI" id="CHEBI:18420"/>
    </cofactor>
</comment>
<dbReference type="Pfam" id="PF03368">
    <property type="entry name" value="Dicer_dimer"/>
    <property type="match status" value="1"/>
</dbReference>
<dbReference type="GO" id="GO:0005737">
    <property type="term" value="C:cytoplasm"/>
    <property type="evidence" value="ECO:0007669"/>
    <property type="project" value="TreeGrafter"/>
</dbReference>
<dbReference type="GO" id="GO:0004386">
    <property type="term" value="F:helicase activity"/>
    <property type="evidence" value="ECO:0007669"/>
    <property type="project" value="UniProtKB-KW"/>
</dbReference>
<keyword evidence="14" id="KW-0464">Manganese</keyword>
<evidence type="ECO:0000259" key="17">
    <source>
        <dbReference type="PROSITE" id="PS50142"/>
    </source>
</evidence>
<dbReference type="InterPro" id="IPR036389">
    <property type="entry name" value="RNase_III_sf"/>
</dbReference>
<dbReference type="PROSITE" id="PS50142">
    <property type="entry name" value="RNASE_3_2"/>
    <property type="match status" value="2"/>
</dbReference>
<dbReference type="Pfam" id="PF20932">
    <property type="entry name" value="Dicer_dsRBD"/>
    <property type="match status" value="1"/>
</dbReference>
<feature type="domain" description="Helicase C-terminal" evidence="20">
    <location>
        <begin position="387"/>
        <end position="550"/>
    </location>
</feature>
<dbReference type="GeneID" id="106122113"/>
<evidence type="ECO:0000256" key="16">
    <source>
        <dbReference type="PROSITE-ProRule" id="PRU00657"/>
    </source>
</evidence>
<dbReference type="Pfam" id="PF02170">
    <property type="entry name" value="PAZ"/>
    <property type="match status" value="1"/>
</dbReference>
<dbReference type="Pfam" id="PF00636">
    <property type="entry name" value="Ribonuclease_3"/>
    <property type="match status" value="2"/>
</dbReference>
<evidence type="ECO:0000256" key="11">
    <source>
        <dbReference type="ARBA" id="ARBA00022842"/>
    </source>
</evidence>
<dbReference type="CTD" id="36993"/>
<dbReference type="SUPFAM" id="SSF54768">
    <property type="entry name" value="dsRNA-binding domain-like"/>
    <property type="match status" value="1"/>
</dbReference>
<accession>A0AAJ7EDX8</accession>
<comment type="similarity">
    <text evidence="15 16">Belongs to the helicase family. Dicer subfamily.</text>
</comment>
<dbReference type="InterPro" id="IPR014001">
    <property type="entry name" value="Helicase_ATP-bd"/>
</dbReference>
<dbReference type="SUPFAM" id="SSF52540">
    <property type="entry name" value="P-loop containing nucleoside triphosphate hydrolases"/>
    <property type="match status" value="1"/>
</dbReference>
<feature type="domain" description="Dicer dsRNA-binding fold" evidence="21">
    <location>
        <begin position="584"/>
        <end position="679"/>
    </location>
</feature>
<keyword evidence="3" id="KW-0540">Nuclease</keyword>
<dbReference type="Gene3D" id="3.40.50.300">
    <property type="entry name" value="P-loop containing nucleotide triphosphate hydrolases"/>
    <property type="match status" value="2"/>
</dbReference>
<evidence type="ECO:0000256" key="12">
    <source>
        <dbReference type="ARBA" id="ARBA00022884"/>
    </source>
</evidence>
<dbReference type="GO" id="GO:0004530">
    <property type="term" value="F:deoxyribonuclease I activity"/>
    <property type="evidence" value="ECO:0007669"/>
    <property type="project" value="TreeGrafter"/>
</dbReference>
<dbReference type="CDD" id="cd00593">
    <property type="entry name" value="RIBOc"/>
    <property type="match status" value="2"/>
</dbReference>
<evidence type="ECO:0000259" key="21">
    <source>
        <dbReference type="PROSITE" id="PS51327"/>
    </source>
</evidence>
<proteinExistence type="inferred from homology"/>
<evidence type="ECO:0000256" key="13">
    <source>
        <dbReference type="ARBA" id="ARBA00023158"/>
    </source>
</evidence>
<dbReference type="GO" id="GO:0006309">
    <property type="term" value="P:apoptotic DNA fragmentation"/>
    <property type="evidence" value="ECO:0007669"/>
    <property type="project" value="TreeGrafter"/>
</dbReference>
<dbReference type="GO" id="GO:0030422">
    <property type="term" value="P:siRNA processing"/>
    <property type="evidence" value="ECO:0007669"/>
    <property type="project" value="InterPro"/>
</dbReference>
<comment type="cofactor">
    <cofactor evidence="1">
        <name>Mn(2+)</name>
        <dbReference type="ChEBI" id="CHEBI:29035"/>
    </cofactor>
</comment>
<dbReference type="FunFam" id="3.40.50.300:FF:000628">
    <property type="entry name" value="Endoribonuclease Dicer"/>
    <property type="match status" value="1"/>
</dbReference>
<evidence type="ECO:0000313" key="22">
    <source>
        <dbReference type="RefSeq" id="XP_013173437.1"/>
    </source>
</evidence>
<dbReference type="PROSITE" id="PS00517">
    <property type="entry name" value="RNASE_3_1"/>
    <property type="match status" value="1"/>
</dbReference>
<dbReference type="KEGG" id="pxu:106122113"/>
<dbReference type="Proteomes" id="UP000694872">
    <property type="component" value="Unplaced"/>
</dbReference>
<dbReference type="InterPro" id="IPR003100">
    <property type="entry name" value="PAZ_dom"/>
</dbReference>
<dbReference type="GO" id="GO:0046872">
    <property type="term" value="F:metal ion binding"/>
    <property type="evidence" value="ECO:0007669"/>
    <property type="project" value="UniProtKB-KW"/>
</dbReference>
<dbReference type="SMART" id="SM00490">
    <property type="entry name" value="HELICc"/>
    <property type="match status" value="1"/>
</dbReference>
<dbReference type="InterPro" id="IPR048513">
    <property type="entry name" value="Dicer_PBD"/>
</dbReference>
<evidence type="ECO:0000256" key="5">
    <source>
        <dbReference type="ARBA" id="ARBA00022737"/>
    </source>
</evidence>
<dbReference type="InterPro" id="IPR027417">
    <property type="entry name" value="P-loop_NTPase"/>
</dbReference>
<dbReference type="Pfam" id="PF04851">
    <property type="entry name" value="ResIII"/>
    <property type="match status" value="1"/>
</dbReference>
<dbReference type="InterPro" id="IPR001650">
    <property type="entry name" value="Helicase_C-like"/>
</dbReference>
<dbReference type="GO" id="GO:0005634">
    <property type="term" value="C:nucleus"/>
    <property type="evidence" value="ECO:0007669"/>
    <property type="project" value="TreeGrafter"/>
</dbReference>
<dbReference type="CDD" id="cd15903">
    <property type="entry name" value="Dicer_PBD"/>
    <property type="match status" value="1"/>
</dbReference>
<dbReference type="GO" id="GO:0070578">
    <property type="term" value="C:RISC-loading complex"/>
    <property type="evidence" value="ECO:0007669"/>
    <property type="project" value="TreeGrafter"/>
</dbReference>
<dbReference type="InterPro" id="IPR048512">
    <property type="entry name" value="Dicer_platform"/>
</dbReference>
<sequence length="1695" mass="193855">MEEPPSEQSVISRSYQTQLEEIACRKNTIIYLPTGSGKTFIAISLIGRFKKSLSGEWGNGAKRTFFLVNTVPLVQQQRKCIIDLCPIKKVGSYSSEDRVDYWNKKKWDEELSKNQVVVMTSQILCDMLTHNYINIRDINLLIFDECHHAIDNHPMRMVMKQFEACPKEEQPRVVGLTATLLNANITLHKVEESLQQLETTFQATIATVNELGEVLSYSTNPNELIVEYRTYKTPTSAEEAFTLLSDLKSLINAVKLPTIERSDVKLKKGQVDITVDSKKIVKQVKNMIVSIEQFIIELGIYGGDLSIIAYVILLEQLKRKAITMEEEHLYQFTITHLVEVRMILNNIMKNETGFERIVRHSSDKVLHLLNILKEYSPDVIKSDAPLKVNCARQPISAIIFTQRRFSAKILYNILKEVIEVNPQDFGFLNHDFVVGFNVNPYNNTREQYFTKKKSQQALLKFANKDLNTLITTSIIEEGIDIPQCRLVLRFDPPLEYRSYIQSKGRARSSESSYVILISNENKVKFMKKYEEFQKIEQHVQRMLVGKTDSRNEPTNKEISDNLYNDEDIPVYVTEHGNRLTAQSAIQLLHRYCSTLPHDQFTIISPMWIREKVSYRDSEYVLITILLPIASIIKDPIKGQPMIDNKSAKRSAALNACILLHKSGELNEYTLLPESYSRVNFDHVDIKQCFPNWPEHDEDNGNKHVPAVGTKKRIRKHAKVYPELLNGPATWAYGQNTFYLHVIQLKAAFPEPKDSRERALYNFIQRGEGYGFLTSNPLPPLCDFPMFLSVGEVTTSIKVNYAKIEIDLNLFEFIKEFHFFIFYYVLEVAKKFLVFDGTKNSMYVVPVKNVGDGYDIDWNVIQDYKDIPPVTIPTLEERKAVNVTRENYQYKVVTPWYRATIFPDRYIVSDVLEYMSPQSLFGSNTFATYANYYSNKYNLEIEGDRNQPLLEVRNISTSMNCLMPRAATIKSFTEKQRKLISAAQGDDKPRSFLEIFIPEFCIKYDFPGVLWYKATILPSILHRVHMLLVAEELRIEIATATKYGQVKLNKGEKWEPVEVNIEVAKKSMLSQIEGPEDKMAALKNTVDRINNPIDESAPRPVKLMSMKDSVYQLQKQKINKEYPWEETMEPIDIDRNLNTVTVMDVECYDEFISAPLLTVPNAVPVVTPNITVAPHISAAILPPPIIYNDKINILLKEPIGRGPEQRDILTALTTIKSHDNFDLERIETLGDAFLKFAATLYLFHKFPALNEGQLTNIKGQLIGNRNLYYAGEKIRLGGRMKIEGFSPRTDFVVPGFFAPKEVQEFIEEKRIRPSFLLGMQFPLEDALSGKLSSDSIAQMEKRYKECDGVAEQEPLWGAQNSMQCYVSVQVTHDKSVADCVEALVGTYLMHGGILGAIKILEWMKIIPEKDNLASLLTRRMTTVLSKNTVPLTEIDFLLNYSRQDVEEILNYKFKDPSLLLEALSHPSYIRNRLTSSYERLEFLGDALLDFLITSHIFEQCQDFKPGDITDLRSALVNNVTFAAYVVKLGLQKYLCSQLNPVLGGAIMAFVEHQEQRNHEIVEDILYLIEEEECQVAEYVEVPKTLSDLFESLAGAIYLDSGGDLCAVWRVVYRIMHREIHAFARRIPRQPVAVLSEMVYACPQFGNATLSKTERSKVMVPVTFTKDGRQHTVYGVGSNKMQAKRAASKLALKVLGC</sequence>
<evidence type="ECO:0000256" key="2">
    <source>
        <dbReference type="ARBA" id="ARBA00001946"/>
    </source>
</evidence>
<feature type="domain" description="PAZ" evidence="18">
    <location>
        <begin position="855"/>
        <end position="970"/>
    </location>
</feature>
<keyword evidence="8" id="KW-0378">Hydrolase</keyword>
<dbReference type="GO" id="GO:0003723">
    <property type="term" value="F:RNA binding"/>
    <property type="evidence" value="ECO:0007669"/>
    <property type="project" value="UniProtKB-UniRule"/>
</dbReference>
<dbReference type="InterPro" id="IPR044441">
    <property type="entry name" value="DICER_DSRM"/>
</dbReference>
<dbReference type="PROSITE" id="PS51327">
    <property type="entry name" value="DICER_DSRBF"/>
    <property type="match status" value="1"/>
</dbReference>
<dbReference type="RefSeq" id="XP_013173437.1">
    <property type="nucleotide sequence ID" value="XM_013317983.1"/>
</dbReference>
<dbReference type="PROSITE" id="PS50821">
    <property type="entry name" value="PAZ"/>
    <property type="match status" value="1"/>
</dbReference>
<dbReference type="FunFam" id="1.10.1520.10:FF:000004">
    <property type="entry name" value="Endoribonuclease dicer-like 1"/>
    <property type="match status" value="1"/>
</dbReference>
<dbReference type="SMART" id="SM00535">
    <property type="entry name" value="RIBOc"/>
    <property type="match status" value="2"/>
</dbReference>
<dbReference type="GO" id="GO:0031054">
    <property type="term" value="P:pre-miRNA processing"/>
    <property type="evidence" value="ECO:0007669"/>
    <property type="project" value="InterPro"/>
</dbReference>
<keyword evidence="11" id="KW-0460">Magnesium</keyword>
<dbReference type="SMART" id="SM00949">
    <property type="entry name" value="PAZ"/>
    <property type="match status" value="1"/>
</dbReference>
<dbReference type="PANTHER" id="PTHR14950:SF36">
    <property type="entry name" value="ENDORIBONUCLEASE DCR-2"/>
    <property type="match status" value="1"/>
</dbReference>
<organism evidence="22">
    <name type="scientific">Papilio xuthus</name>
    <name type="common">Asian swallowtail butterfly</name>
    <dbReference type="NCBI Taxonomy" id="66420"/>
    <lineage>
        <taxon>Eukaryota</taxon>
        <taxon>Metazoa</taxon>
        <taxon>Ecdysozoa</taxon>
        <taxon>Arthropoda</taxon>
        <taxon>Hexapoda</taxon>
        <taxon>Insecta</taxon>
        <taxon>Pterygota</taxon>
        <taxon>Neoptera</taxon>
        <taxon>Endopterygota</taxon>
        <taxon>Lepidoptera</taxon>
        <taxon>Glossata</taxon>
        <taxon>Ditrysia</taxon>
        <taxon>Papilionoidea</taxon>
        <taxon>Papilionidae</taxon>
        <taxon>Papilioninae</taxon>
        <taxon>Papilio</taxon>
    </lineage>
</organism>
<protein>
    <submittedName>
        <fullName evidence="22">Endoribonuclease Dicer-like</fullName>
    </submittedName>
</protein>
<keyword evidence="9" id="KW-0347">Helicase</keyword>
<keyword evidence="6" id="KW-0547">Nucleotide-binding</keyword>
<dbReference type="Gene3D" id="2.170.260.10">
    <property type="entry name" value="paz domain"/>
    <property type="match status" value="1"/>
</dbReference>
<name>A0AAJ7EDX8_PAPXU</name>
<dbReference type="InterPro" id="IPR006935">
    <property type="entry name" value="Helicase/UvrB_N"/>
</dbReference>
<evidence type="ECO:0000256" key="14">
    <source>
        <dbReference type="ARBA" id="ARBA00023211"/>
    </source>
</evidence>
<dbReference type="InterPro" id="IPR038248">
    <property type="entry name" value="Dicer_dimer_sf"/>
</dbReference>
<evidence type="ECO:0000259" key="20">
    <source>
        <dbReference type="PROSITE" id="PS51194"/>
    </source>
</evidence>
<dbReference type="PROSITE" id="PS51194">
    <property type="entry name" value="HELICASE_CTER"/>
    <property type="match status" value="1"/>
</dbReference>
<keyword evidence="13" id="KW-0943">RNA-mediated gene silencing</keyword>
<keyword evidence="10" id="KW-0067">ATP-binding</keyword>
<keyword evidence="7" id="KW-0255">Endonuclease</keyword>
<reference evidence="22" key="1">
    <citation type="submission" date="2025-08" db="UniProtKB">
        <authorList>
            <consortium name="RefSeq"/>
        </authorList>
    </citation>
    <scope>IDENTIFICATION</scope>
</reference>
<evidence type="ECO:0000256" key="4">
    <source>
        <dbReference type="ARBA" id="ARBA00022723"/>
    </source>
</evidence>